<dbReference type="GO" id="GO:0000398">
    <property type="term" value="P:mRNA splicing, via spliceosome"/>
    <property type="evidence" value="ECO:0007669"/>
    <property type="project" value="InterPro"/>
</dbReference>
<dbReference type="Proteomes" id="UP000246740">
    <property type="component" value="Unassembled WGS sequence"/>
</dbReference>
<feature type="repeat" description="WD" evidence="9">
    <location>
        <begin position="681"/>
        <end position="714"/>
    </location>
</feature>
<dbReference type="EMBL" id="KZ819254">
    <property type="protein sequence ID" value="PWY96848.1"/>
    <property type="molecule type" value="Genomic_DNA"/>
</dbReference>
<keyword evidence="6" id="KW-0508">mRNA splicing</keyword>
<dbReference type="Gene3D" id="2.130.10.10">
    <property type="entry name" value="YVTN repeat-like/Quinoprotein amine dehydrogenase"/>
    <property type="match status" value="1"/>
</dbReference>
<dbReference type="InParanoid" id="A0A317XH96"/>
<evidence type="ECO:0000256" key="3">
    <source>
        <dbReference type="ARBA" id="ARBA00022664"/>
    </source>
</evidence>
<dbReference type="AlphaFoldDB" id="A0A317XH96"/>
<dbReference type="PROSITE" id="PS50294">
    <property type="entry name" value="WD_REPEATS_REGION"/>
    <property type="match status" value="4"/>
</dbReference>
<evidence type="ECO:0000256" key="4">
    <source>
        <dbReference type="ARBA" id="ARBA00022728"/>
    </source>
</evidence>
<evidence type="ECO:0000313" key="12">
    <source>
        <dbReference type="Proteomes" id="UP000246740"/>
    </source>
</evidence>
<dbReference type="FunFam" id="2.130.10.10:FF:000034">
    <property type="entry name" value="Pre-mRNA-processing factor 17, putative"/>
    <property type="match status" value="1"/>
</dbReference>
<evidence type="ECO:0000256" key="9">
    <source>
        <dbReference type="PROSITE-ProRule" id="PRU00221"/>
    </source>
</evidence>
<feature type="region of interest" description="Disordered" evidence="10">
    <location>
        <begin position="1"/>
        <end position="126"/>
    </location>
</feature>
<dbReference type="InterPro" id="IPR019775">
    <property type="entry name" value="WD40_repeat_CS"/>
</dbReference>
<keyword evidence="12" id="KW-1185">Reference proteome</keyword>
<reference evidence="11 12" key="1">
    <citation type="journal article" date="2018" name="Mol. Biol. Evol.">
        <title>Broad Genomic Sampling Reveals a Smut Pathogenic Ancestry of the Fungal Clade Ustilaginomycotina.</title>
        <authorList>
            <person name="Kijpornyongpan T."/>
            <person name="Mondo S.J."/>
            <person name="Barry K."/>
            <person name="Sandor L."/>
            <person name="Lee J."/>
            <person name="Lipzen A."/>
            <person name="Pangilinan J."/>
            <person name="LaButti K."/>
            <person name="Hainaut M."/>
            <person name="Henrissat B."/>
            <person name="Grigoriev I.V."/>
            <person name="Spatafora J.W."/>
            <person name="Aime M.C."/>
        </authorList>
    </citation>
    <scope>NUCLEOTIDE SEQUENCE [LARGE SCALE GENOMIC DNA]</scope>
    <source>
        <strain evidence="11 12">MCA 3645</strain>
    </source>
</reference>
<feature type="repeat" description="WD" evidence="9">
    <location>
        <begin position="549"/>
        <end position="581"/>
    </location>
</feature>
<feature type="compositionally biased region" description="Low complexity" evidence="10">
    <location>
        <begin position="55"/>
        <end position="86"/>
    </location>
</feature>
<feature type="repeat" description="WD" evidence="9">
    <location>
        <begin position="649"/>
        <end position="679"/>
    </location>
</feature>
<evidence type="ECO:0000256" key="1">
    <source>
        <dbReference type="ARBA" id="ARBA00004123"/>
    </source>
</evidence>
<sequence length="714" mass="76280">MNSLAAYGSDSDSDDDVLGLVPVPNPATTSSHHHEDPDTSDYDPADAFGLGALKSSSSSSSSSSNPAATSSTSTSETTKASTSSATKPRSAGSSSTYNASRSAQPVSVPSSSASASASTSTSSSTAALALTPTPRVIDNSSASEALLLRPGDTTMHVNIPYRDMTAPQLGPENPFASNHQRRLGAQQNSLSGHVEDAAISDFDFRNQQRTFDVYGYAKDPSVLFQGRDAGADTGRREASHGGWVGDQATATRLGGASAVQLRSSGTSRAVSRALRRQRRGVDGAEGDPGVVEGQGAYVGPWARWEGDDKVTLDLDVGGGGSGGGQNPLSLGPTAAELSRAEAESAQRDSDKLAADERRRGTNGAHSAQETSIFHGKSMYDYQGRTYMHVPTDVDVNLTSDEPGDLECFLPKTCIHTFQNGHSKGVSTLELFPRSGHLLLSASMDATVKLWDLYRGGGCLRTFMGHTKAVRDVAFSNDGTRFLSASYDRKIKLWDTETGACLSSFSPGGKIPYCVTFHPDADKQNIFLTGTSEKKVLQFDTASGAVVQEYTQHLGAVNTITFVDNGRRFVSTSDDKTMRAWDYGIPVVIKYVSDPAMHSLPAVSLSPNKKWLACQSLDNHILTFASDGLKQNRKKTFQGHNVAGFACQPAFSPDGKFLSSGDSEGNLVFWDWKTTKLLKRIRGAHREPIISHAWLPHQSSKLVTGSWDGNIKLWD</sequence>
<feature type="region of interest" description="Disordered" evidence="10">
    <location>
        <begin position="256"/>
        <end position="293"/>
    </location>
</feature>
<keyword evidence="5" id="KW-0677">Repeat</keyword>
<evidence type="ECO:0000256" key="5">
    <source>
        <dbReference type="ARBA" id="ARBA00022737"/>
    </source>
</evidence>
<dbReference type="OrthoDB" id="10257301at2759"/>
<dbReference type="InterPro" id="IPR015943">
    <property type="entry name" value="WD40/YVTN_repeat-like_dom_sf"/>
</dbReference>
<dbReference type="InterPro" id="IPR036322">
    <property type="entry name" value="WD40_repeat_dom_sf"/>
</dbReference>
<dbReference type="SUPFAM" id="SSF50978">
    <property type="entry name" value="WD40 repeat-like"/>
    <property type="match status" value="1"/>
</dbReference>
<evidence type="ECO:0000256" key="10">
    <source>
        <dbReference type="SAM" id="MobiDB-lite"/>
    </source>
</evidence>
<feature type="repeat" description="WD" evidence="9">
    <location>
        <begin position="462"/>
        <end position="503"/>
    </location>
</feature>
<dbReference type="PROSITE" id="PS00678">
    <property type="entry name" value="WD_REPEATS_1"/>
    <property type="match status" value="1"/>
</dbReference>
<dbReference type="InterPro" id="IPR032847">
    <property type="entry name" value="PRPF17"/>
</dbReference>
<organism evidence="11 12">
    <name type="scientific">Testicularia cyperi</name>
    <dbReference type="NCBI Taxonomy" id="1882483"/>
    <lineage>
        <taxon>Eukaryota</taxon>
        <taxon>Fungi</taxon>
        <taxon>Dikarya</taxon>
        <taxon>Basidiomycota</taxon>
        <taxon>Ustilaginomycotina</taxon>
        <taxon>Ustilaginomycetes</taxon>
        <taxon>Ustilaginales</taxon>
        <taxon>Anthracoideaceae</taxon>
        <taxon>Testicularia</taxon>
    </lineage>
</organism>
<keyword evidence="7" id="KW-0539">Nucleus</keyword>
<dbReference type="PRINTS" id="PR00320">
    <property type="entry name" value="GPROTEINBRPT"/>
</dbReference>
<dbReference type="GO" id="GO:0003729">
    <property type="term" value="F:mRNA binding"/>
    <property type="evidence" value="ECO:0007669"/>
    <property type="project" value="TreeGrafter"/>
</dbReference>
<keyword evidence="4" id="KW-0747">Spliceosome</keyword>
<dbReference type="PANTHER" id="PTHR43979">
    <property type="entry name" value="PRE-MRNA-PROCESSING FACTOR 17"/>
    <property type="match status" value="1"/>
</dbReference>
<dbReference type="SMART" id="SM00320">
    <property type="entry name" value="WD40"/>
    <property type="match status" value="6"/>
</dbReference>
<evidence type="ECO:0000256" key="7">
    <source>
        <dbReference type="ARBA" id="ARBA00023242"/>
    </source>
</evidence>
<dbReference type="InterPro" id="IPR001680">
    <property type="entry name" value="WD40_rpt"/>
</dbReference>
<feature type="compositionally biased region" description="Low complexity" evidence="10">
    <location>
        <begin position="99"/>
        <end position="126"/>
    </location>
</feature>
<feature type="compositionally biased region" description="Basic and acidic residues" evidence="10">
    <location>
        <begin position="338"/>
        <end position="359"/>
    </location>
</feature>
<feature type="compositionally biased region" description="Gly residues" evidence="10">
    <location>
        <begin position="316"/>
        <end position="325"/>
    </location>
</feature>
<feature type="repeat" description="WD" evidence="9">
    <location>
        <begin position="418"/>
        <end position="452"/>
    </location>
</feature>
<dbReference type="STRING" id="1882483.A0A317XH96"/>
<keyword evidence="3" id="KW-0507">mRNA processing</keyword>
<evidence type="ECO:0000256" key="6">
    <source>
        <dbReference type="ARBA" id="ARBA00023187"/>
    </source>
</evidence>
<comment type="subcellular location">
    <subcellularLocation>
        <location evidence="1">Nucleus</location>
    </subcellularLocation>
</comment>
<evidence type="ECO:0000256" key="2">
    <source>
        <dbReference type="ARBA" id="ARBA00022574"/>
    </source>
</evidence>
<evidence type="ECO:0000313" key="11">
    <source>
        <dbReference type="EMBL" id="PWY96848.1"/>
    </source>
</evidence>
<proteinExistence type="predicted"/>
<accession>A0A317XH96</accession>
<name>A0A317XH96_9BASI</name>
<dbReference type="FunCoup" id="A0A317XH96">
    <property type="interactions" value="486"/>
</dbReference>
<evidence type="ECO:0000256" key="8">
    <source>
        <dbReference type="ARBA" id="ARBA00068146"/>
    </source>
</evidence>
<keyword evidence="2 9" id="KW-0853">WD repeat</keyword>
<feature type="compositionally biased region" description="Low complexity" evidence="10">
    <location>
        <begin position="326"/>
        <end position="337"/>
    </location>
</feature>
<gene>
    <name evidence="11" type="ORF">BCV70DRAFT_203390</name>
</gene>
<dbReference type="Pfam" id="PF00400">
    <property type="entry name" value="WD40"/>
    <property type="match status" value="5"/>
</dbReference>
<dbReference type="GO" id="GO:0071013">
    <property type="term" value="C:catalytic step 2 spliceosome"/>
    <property type="evidence" value="ECO:0007669"/>
    <property type="project" value="InterPro"/>
</dbReference>
<dbReference type="PROSITE" id="PS50082">
    <property type="entry name" value="WD_REPEATS_2"/>
    <property type="match status" value="5"/>
</dbReference>
<protein>
    <recommendedName>
        <fullName evidence="8">Pre-mRNA-processing factor 17</fullName>
    </recommendedName>
</protein>
<dbReference type="PANTHER" id="PTHR43979:SF1">
    <property type="entry name" value="PRE-MRNA-PROCESSING FACTOR 17"/>
    <property type="match status" value="1"/>
</dbReference>
<dbReference type="CDD" id="cd00200">
    <property type="entry name" value="WD40"/>
    <property type="match status" value="1"/>
</dbReference>
<feature type="region of interest" description="Disordered" evidence="10">
    <location>
        <begin position="312"/>
        <end position="369"/>
    </location>
</feature>
<dbReference type="InterPro" id="IPR020472">
    <property type="entry name" value="WD40_PAC1"/>
</dbReference>